<proteinExistence type="predicted"/>
<dbReference type="Gene3D" id="3.40.50.10320">
    <property type="entry name" value="LmbE-like"/>
    <property type="match status" value="1"/>
</dbReference>
<dbReference type="EMBL" id="CP046956">
    <property type="protein sequence ID" value="QTN00819.1"/>
    <property type="molecule type" value="Genomic_DNA"/>
</dbReference>
<reference evidence="2 3" key="1">
    <citation type="submission" date="2019-12" db="EMBL/GenBank/DDBJ databases">
        <title>The whole genome sequencing of a strain isolated from a Mars analog, Dalangtan Playa.</title>
        <authorList>
            <person name="Huang T."/>
        </authorList>
    </citation>
    <scope>NUCLEOTIDE SEQUENCE [LARGE SCALE GENOMIC DNA]</scope>
    <source>
        <strain evidence="2 3">DP4-553-S</strain>
    </source>
</reference>
<evidence type="ECO:0000313" key="2">
    <source>
        <dbReference type="EMBL" id="QTN00819.1"/>
    </source>
</evidence>
<dbReference type="InterPro" id="IPR003737">
    <property type="entry name" value="GlcNAc_PI_deacetylase-related"/>
</dbReference>
<dbReference type="SUPFAM" id="SSF102588">
    <property type="entry name" value="LmbE-like"/>
    <property type="match status" value="1"/>
</dbReference>
<keyword evidence="3" id="KW-1185">Reference proteome</keyword>
<comment type="cofactor">
    <cofactor evidence="1">
        <name>Zn(2+)</name>
        <dbReference type="ChEBI" id="CHEBI:29105"/>
    </cofactor>
</comment>
<dbReference type="PANTHER" id="PTHR12993:SF11">
    <property type="entry name" value="N-ACETYLGLUCOSAMINYL-PHOSPHATIDYLINOSITOL DE-N-ACETYLASE"/>
    <property type="match status" value="1"/>
</dbReference>
<dbReference type="InterPro" id="IPR024078">
    <property type="entry name" value="LmbE-like_dom_sf"/>
</dbReference>
<sequence>MMKDTLLKSAEPVVVPVTRLVMKKHYQNSRKLTDMLPNQNILVLAPHMDDETIGLGGTIRRHADTGSQVTCLFITDGGQSVSRLPGNELAALRKAEISQVQPILGINQVFYCDLPDGHVGNRPELSGMIAEHIQRLRPDIIYATTFVDAHPDHVATAEALADALELVDNVDPVVRLYEINCPFPPTAINCLIDISETMPAKRQAIDVFQSQAIAFDGFLELNRMKAHLAENAINAAEGFLQLSSQEFQKMIQAVKKEHYDYPKLFKQANRTVTLLWAIYKNHRLKKRIYQQHWSSHPGIHR</sequence>
<accession>A0ABX7VW87</accession>
<dbReference type="PANTHER" id="PTHR12993">
    <property type="entry name" value="N-ACETYLGLUCOSAMINYL-PHOSPHATIDYLINOSITOL DE-N-ACETYLASE-RELATED"/>
    <property type="match status" value="1"/>
</dbReference>
<dbReference type="Pfam" id="PF02585">
    <property type="entry name" value="PIG-L"/>
    <property type="match status" value="1"/>
</dbReference>
<name>A0ABX7VW87_9BACI</name>
<protein>
    <recommendedName>
        <fullName evidence="4">N-acetylglucosaminyl deacetylase, LmbE family</fullName>
    </recommendedName>
</protein>
<dbReference type="Proteomes" id="UP000665043">
    <property type="component" value="Chromosome"/>
</dbReference>
<evidence type="ECO:0000256" key="1">
    <source>
        <dbReference type="ARBA" id="ARBA00001947"/>
    </source>
</evidence>
<evidence type="ECO:0000313" key="3">
    <source>
        <dbReference type="Proteomes" id="UP000665043"/>
    </source>
</evidence>
<dbReference type="RefSeq" id="WP_209365951.1">
    <property type="nucleotide sequence ID" value="NZ_CP046956.1"/>
</dbReference>
<gene>
    <name evidence="2" type="ORF">ERJ70_16945</name>
</gene>
<evidence type="ECO:0008006" key="4">
    <source>
        <dbReference type="Google" id="ProtNLM"/>
    </source>
</evidence>
<organism evidence="2 3">
    <name type="scientific">Sediminibacillus dalangtanensis</name>
    <dbReference type="NCBI Taxonomy" id="2729421"/>
    <lineage>
        <taxon>Bacteria</taxon>
        <taxon>Bacillati</taxon>
        <taxon>Bacillota</taxon>
        <taxon>Bacilli</taxon>
        <taxon>Bacillales</taxon>
        <taxon>Bacillaceae</taxon>
        <taxon>Sediminibacillus</taxon>
    </lineage>
</organism>